<dbReference type="Proteomes" id="UP000242877">
    <property type="component" value="Unassembled WGS sequence"/>
</dbReference>
<proteinExistence type="predicted"/>
<dbReference type="Gene3D" id="3.60.10.10">
    <property type="entry name" value="Endonuclease/exonuclease/phosphatase"/>
    <property type="match status" value="1"/>
</dbReference>
<dbReference type="InterPro" id="IPR036691">
    <property type="entry name" value="Endo/exonu/phosph_ase_sf"/>
</dbReference>
<evidence type="ECO:0000313" key="3">
    <source>
        <dbReference type="Proteomes" id="UP000242877"/>
    </source>
</evidence>
<dbReference type="AlphaFoldDB" id="A0A168DW38"/>
<comment type="caution">
    <text evidence="2">The sequence shown here is derived from an EMBL/GenBank/DDBJ whole genome shotgun (WGS) entry which is preliminary data.</text>
</comment>
<evidence type="ECO:0000259" key="1">
    <source>
        <dbReference type="Pfam" id="PF14529"/>
    </source>
</evidence>
<keyword evidence="2" id="KW-0255">Endonuclease</keyword>
<gene>
    <name evidence="2" type="ORF">AAP_00438</name>
</gene>
<dbReference type="EMBL" id="AZGZ01000001">
    <property type="protein sequence ID" value="KZZ98177.1"/>
    <property type="molecule type" value="Genomic_DNA"/>
</dbReference>
<dbReference type="GO" id="GO:0004519">
    <property type="term" value="F:endonuclease activity"/>
    <property type="evidence" value="ECO:0007669"/>
    <property type="project" value="UniProtKB-KW"/>
</dbReference>
<evidence type="ECO:0000313" key="2">
    <source>
        <dbReference type="EMBL" id="KZZ98177.1"/>
    </source>
</evidence>
<keyword evidence="2" id="KW-0540">Nuclease</keyword>
<protein>
    <submittedName>
        <fullName evidence="2">Endonuclease/exonuclease/phosphatase</fullName>
    </submittedName>
</protein>
<organism evidence="2 3">
    <name type="scientific">Ascosphaera apis ARSEF 7405</name>
    <dbReference type="NCBI Taxonomy" id="392613"/>
    <lineage>
        <taxon>Eukaryota</taxon>
        <taxon>Fungi</taxon>
        <taxon>Dikarya</taxon>
        <taxon>Ascomycota</taxon>
        <taxon>Pezizomycotina</taxon>
        <taxon>Eurotiomycetes</taxon>
        <taxon>Eurotiomycetidae</taxon>
        <taxon>Onygenales</taxon>
        <taxon>Ascosphaeraceae</taxon>
        <taxon>Ascosphaera</taxon>
    </lineage>
</organism>
<sequence length="426" mass="47146">MILVQEPWIFSDLTLKRTRAHPGYRVFLPAGPWNRRPRVCTYVKDSLASYASQLQAPFSGQPDLLPVHFHTLTLDFTLWNVYNAPDSDGVVAPRAASTTLLQQSFPNSHILCGDFNFPTGSWLPHQSGTTESERFHDHMLTQDLSALIPSESTHDRGHILDLAWVSGANLAAQCTIKVEPSLEVDSDHRTLLLYLPLSHLPPPVPSALNLSTLRTDSYSASVSRQLTGVTLTLQSASDIDRAAGWLIGVISQAAQESCKQRSNRIRSLPFWTPECQTASQNLRRARQSIRSSPAGAARAQAQAWFQTARSEFRSVFKKARQSHYDTAIAGLSDVGAVSKFTRWHKRPFAAALPPICDPVTGIWAEQSADKHTLFHQAFTNPGYAASDLDNPLLNPVETGRPIEFPALSETETPDIIRLPSEAPEWL</sequence>
<keyword evidence="3" id="KW-1185">Reference proteome</keyword>
<dbReference type="OrthoDB" id="4436005at2759"/>
<keyword evidence="2" id="KW-0269">Exonuclease</keyword>
<feature type="domain" description="Endonuclease/exonuclease/phosphatase" evidence="1">
    <location>
        <begin position="78"/>
        <end position="190"/>
    </location>
</feature>
<name>A0A168DW38_9EURO</name>
<keyword evidence="2" id="KW-0378">Hydrolase</keyword>
<dbReference type="SUPFAM" id="SSF56219">
    <property type="entry name" value="DNase I-like"/>
    <property type="match status" value="1"/>
</dbReference>
<dbReference type="Pfam" id="PF14529">
    <property type="entry name" value="Exo_endo_phos_2"/>
    <property type="match status" value="1"/>
</dbReference>
<dbReference type="InterPro" id="IPR005135">
    <property type="entry name" value="Endo/exonuclease/phosphatase"/>
</dbReference>
<accession>A0A168DW38</accession>
<dbReference type="GO" id="GO:0004527">
    <property type="term" value="F:exonuclease activity"/>
    <property type="evidence" value="ECO:0007669"/>
    <property type="project" value="UniProtKB-KW"/>
</dbReference>
<reference evidence="2 3" key="1">
    <citation type="journal article" date="2016" name="Genome Biol. Evol.">
        <title>Divergent and convergent evolution of fungal pathogenicity.</title>
        <authorList>
            <person name="Shang Y."/>
            <person name="Xiao G."/>
            <person name="Zheng P."/>
            <person name="Cen K."/>
            <person name="Zhan S."/>
            <person name="Wang C."/>
        </authorList>
    </citation>
    <scope>NUCLEOTIDE SEQUENCE [LARGE SCALE GENOMIC DNA]</scope>
    <source>
        <strain evidence="2 3">ARSEF 7405</strain>
    </source>
</reference>
<dbReference type="VEuPathDB" id="FungiDB:AAP_00438"/>